<dbReference type="Gene3D" id="3.90.530.10">
    <property type="entry name" value="XPA C-terminal domain"/>
    <property type="match status" value="1"/>
</dbReference>
<dbReference type="GO" id="GO:0008270">
    <property type="term" value="F:zinc ion binding"/>
    <property type="evidence" value="ECO:0007669"/>
    <property type="project" value="UniProtKB-KW"/>
</dbReference>
<comment type="subcellular location">
    <subcellularLocation>
        <location evidence="1">Nucleus</location>
    </subcellularLocation>
</comment>
<dbReference type="VEuPathDB" id="FungiDB:TRICI_004584"/>
<reference evidence="13" key="1">
    <citation type="journal article" date="2019" name="G3 (Bethesda)">
        <title>Genome Assemblies of Two Rare Opportunistic Yeast Pathogens: Diutina rugosa (syn. Candida rugosa) and Trichomonascus ciferrii (syn. Candida ciferrii).</title>
        <authorList>
            <person name="Mixao V."/>
            <person name="Saus E."/>
            <person name="Hansen A.P."/>
            <person name="Lass-Florl C."/>
            <person name="Gabaldon T."/>
        </authorList>
    </citation>
    <scope>NUCLEOTIDE SEQUENCE</scope>
    <source>
        <strain evidence="13">CBS 4856</strain>
    </source>
</reference>
<feature type="domain" description="XPA C-terminal" evidence="12">
    <location>
        <begin position="128"/>
        <end position="178"/>
    </location>
</feature>
<dbReference type="InterPro" id="IPR022656">
    <property type="entry name" value="XPA_C"/>
</dbReference>
<dbReference type="OrthoDB" id="5368863at2759"/>
<dbReference type="CDD" id="cd21077">
    <property type="entry name" value="DBD_Rad14"/>
    <property type="match status" value="1"/>
</dbReference>
<organism evidence="13 14">
    <name type="scientific">Trichomonascus ciferrii</name>
    <dbReference type="NCBI Taxonomy" id="44093"/>
    <lineage>
        <taxon>Eukaryota</taxon>
        <taxon>Fungi</taxon>
        <taxon>Dikarya</taxon>
        <taxon>Ascomycota</taxon>
        <taxon>Saccharomycotina</taxon>
        <taxon>Dipodascomycetes</taxon>
        <taxon>Dipodascales</taxon>
        <taxon>Trichomonascaceae</taxon>
        <taxon>Trichomonascus</taxon>
        <taxon>Trichomonascus ciferrii complex</taxon>
    </lineage>
</organism>
<dbReference type="GO" id="GO:0000110">
    <property type="term" value="C:nucleotide-excision repair factor 1 complex"/>
    <property type="evidence" value="ECO:0007669"/>
    <property type="project" value="TreeGrafter"/>
</dbReference>
<dbReference type="GO" id="GO:0003684">
    <property type="term" value="F:damaged DNA binding"/>
    <property type="evidence" value="ECO:0007669"/>
    <property type="project" value="InterPro"/>
</dbReference>
<dbReference type="FunFam" id="3.90.530.10:FF:000003">
    <property type="entry name" value="Dna repair rad14 protein"/>
    <property type="match status" value="1"/>
</dbReference>
<evidence type="ECO:0000256" key="8">
    <source>
        <dbReference type="ARBA" id="ARBA00023204"/>
    </source>
</evidence>
<dbReference type="GO" id="GO:1901255">
    <property type="term" value="P:nucleotide-excision repair involved in interstrand cross-link repair"/>
    <property type="evidence" value="ECO:0007669"/>
    <property type="project" value="TreeGrafter"/>
</dbReference>
<keyword evidence="9" id="KW-0539">Nucleus</keyword>
<keyword evidence="6" id="KW-0862">Zinc</keyword>
<evidence type="ECO:0000256" key="2">
    <source>
        <dbReference type="ARBA" id="ARBA00005548"/>
    </source>
</evidence>
<evidence type="ECO:0000256" key="11">
    <source>
        <dbReference type="SAM" id="MobiDB-lite"/>
    </source>
</evidence>
<dbReference type="GO" id="GO:0006284">
    <property type="term" value="P:base-excision repair"/>
    <property type="evidence" value="ECO:0007669"/>
    <property type="project" value="TreeGrafter"/>
</dbReference>
<dbReference type="PANTHER" id="PTHR10142:SF0">
    <property type="entry name" value="DNA REPAIR PROTEIN COMPLEMENTING XP-A CELLS"/>
    <property type="match status" value="1"/>
</dbReference>
<keyword evidence="7" id="KW-0238">DNA-binding</keyword>
<name>A0A642V219_9ASCO</name>
<keyword evidence="14" id="KW-1185">Reference proteome</keyword>
<evidence type="ECO:0000259" key="12">
    <source>
        <dbReference type="Pfam" id="PF05181"/>
    </source>
</evidence>
<dbReference type="PANTHER" id="PTHR10142">
    <property type="entry name" value="DNA REPAIR PROTEIN COMPLEMENTING XP-A CELLS"/>
    <property type="match status" value="1"/>
</dbReference>
<keyword evidence="8" id="KW-0234">DNA repair</keyword>
<dbReference type="Pfam" id="PF05181">
    <property type="entry name" value="XPA_C"/>
    <property type="match status" value="1"/>
</dbReference>
<sequence>MSANTSGSRVEKNNEASTSSSAMAAGHSNQRRNADRVSEKFRKYVDYDFSKMKDTGGGFIVEEKAEAPKGMTLEEWRAKNKDARAPYPIDHPDAPKCFECNTPELDFRLYNWFGTRVCKECRNENSEKYSLLTKTECKEDYLLTDPELRDEEVLRHVEKPNPHQNTYHNMMLYMRYQVEEFAFKKWGSAEALDAEYERREEAKKKKKDQKFLKKLKEMRRTTRAEQITKKDYGLHTHRWSEPTQLPNNMLSRKCEICGMQTEELAFG</sequence>
<keyword evidence="3" id="KW-0479">Metal-binding</keyword>
<evidence type="ECO:0000256" key="9">
    <source>
        <dbReference type="ARBA" id="ARBA00023242"/>
    </source>
</evidence>
<evidence type="ECO:0000256" key="10">
    <source>
        <dbReference type="ARBA" id="ARBA00072989"/>
    </source>
</evidence>
<dbReference type="InterPro" id="IPR000465">
    <property type="entry name" value="XPA/RAD14"/>
</dbReference>
<dbReference type="GO" id="GO:0070914">
    <property type="term" value="P:UV-damage excision repair"/>
    <property type="evidence" value="ECO:0007669"/>
    <property type="project" value="TreeGrafter"/>
</dbReference>
<dbReference type="InterPro" id="IPR037129">
    <property type="entry name" value="XPA_sf"/>
</dbReference>
<comment type="similarity">
    <text evidence="2">Belongs to the XPA family.</text>
</comment>
<dbReference type="InterPro" id="IPR022652">
    <property type="entry name" value="Znf_XPA_CS"/>
</dbReference>
<dbReference type="Proteomes" id="UP000761534">
    <property type="component" value="Unassembled WGS sequence"/>
</dbReference>
<dbReference type="EMBL" id="SWFS01000345">
    <property type="protein sequence ID" value="KAA8909272.1"/>
    <property type="molecule type" value="Genomic_DNA"/>
</dbReference>
<evidence type="ECO:0000256" key="4">
    <source>
        <dbReference type="ARBA" id="ARBA00022763"/>
    </source>
</evidence>
<dbReference type="NCBIfam" id="TIGR00598">
    <property type="entry name" value="rad14"/>
    <property type="match status" value="1"/>
</dbReference>
<dbReference type="InterPro" id="IPR022658">
    <property type="entry name" value="XPA_CS"/>
</dbReference>
<evidence type="ECO:0000256" key="7">
    <source>
        <dbReference type="ARBA" id="ARBA00023125"/>
    </source>
</evidence>
<dbReference type="AlphaFoldDB" id="A0A642V219"/>
<evidence type="ECO:0000256" key="6">
    <source>
        <dbReference type="ARBA" id="ARBA00022833"/>
    </source>
</evidence>
<accession>A0A642V219</accession>
<evidence type="ECO:0000313" key="14">
    <source>
        <dbReference type="Proteomes" id="UP000761534"/>
    </source>
</evidence>
<dbReference type="SUPFAM" id="SSF46955">
    <property type="entry name" value="Putative DNA-binding domain"/>
    <property type="match status" value="1"/>
</dbReference>
<feature type="region of interest" description="Disordered" evidence="11">
    <location>
        <begin position="1"/>
        <end position="37"/>
    </location>
</feature>
<proteinExistence type="inferred from homology"/>
<comment type="caution">
    <text evidence="13">The sequence shown here is derived from an EMBL/GenBank/DDBJ whole genome shotgun (WGS) entry which is preliminary data.</text>
</comment>
<gene>
    <name evidence="13" type="ORF">TRICI_004584</name>
</gene>
<keyword evidence="5" id="KW-0863">Zinc-finger</keyword>
<dbReference type="InterPro" id="IPR009061">
    <property type="entry name" value="DNA-bd_dom_put_sf"/>
</dbReference>
<dbReference type="PROSITE" id="PS00753">
    <property type="entry name" value="XPA_2"/>
    <property type="match status" value="1"/>
</dbReference>
<evidence type="ECO:0000313" key="13">
    <source>
        <dbReference type="EMBL" id="KAA8909272.1"/>
    </source>
</evidence>
<protein>
    <recommendedName>
        <fullName evidence="10">DNA repair protein RAD14</fullName>
    </recommendedName>
</protein>
<keyword evidence="4" id="KW-0227">DNA damage</keyword>
<dbReference type="Pfam" id="PF01286">
    <property type="entry name" value="XPA_N"/>
    <property type="match status" value="1"/>
</dbReference>
<evidence type="ECO:0000256" key="1">
    <source>
        <dbReference type="ARBA" id="ARBA00004123"/>
    </source>
</evidence>
<evidence type="ECO:0000256" key="3">
    <source>
        <dbReference type="ARBA" id="ARBA00022723"/>
    </source>
</evidence>
<evidence type="ECO:0000256" key="5">
    <source>
        <dbReference type="ARBA" id="ARBA00022771"/>
    </source>
</evidence>
<dbReference type="GO" id="GO:0000715">
    <property type="term" value="P:nucleotide-excision repair, DNA damage recognition"/>
    <property type="evidence" value="ECO:0007669"/>
    <property type="project" value="TreeGrafter"/>
</dbReference>